<feature type="transmembrane region" description="Helical" evidence="1">
    <location>
        <begin position="191"/>
        <end position="211"/>
    </location>
</feature>
<dbReference type="SUPFAM" id="SSF81342">
    <property type="entry name" value="Transmembrane di-heme cytochromes"/>
    <property type="match status" value="1"/>
</dbReference>
<dbReference type="GO" id="GO:0022904">
    <property type="term" value="P:respiratory electron transport chain"/>
    <property type="evidence" value="ECO:0007669"/>
    <property type="project" value="InterPro"/>
</dbReference>
<dbReference type="AlphaFoldDB" id="T0YAJ9"/>
<feature type="non-terminal residue" evidence="3">
    <location>
        <position position="255"/>
    </location>
</feature>
<keyword evidence="1" id="KW-0472">Membrane</keyword>
<evidence type="ECO:0000259" key="2">
    <source>
        <dbReference type="PROSITE" id="PS51002"/>
    </source>
</evidence>
<reference evidence="3" key="2">
    <citation type="journal article" date="2014" name="ISME J.">
        <title>Microbial stratification in low pH oxic and suboxic macroscopic growths along an acid mine drainage.</title>
        <authorList>
            <person name="Mendez-Garcia C."/>
            <person name="Mesa V."/>
            <person name="Sprenger R.R."/>
            <person name="Richter M."/>
            <person name="Diez M.S."/>
            <person name="Solano J."/>
            <person name="Bargiela R."/>
            <person name="Golyshina O.V."/>
            <person name="Manteca A."/>
            <person name="Ramos J.L."/>
            <person name="Gallego J.R."/>
            <person name="Llorente I."/>
            <person name="Martins Dos Santos V.A."/>
            <person name="Jensen O.N."/>
            <person name="Pelaez A.I."/>
            <person name="Sanchez J."/>
            <person name="Ferrer M."/>
        </authorList>
    </citation>
    <scope>NUCLEOTIDE SEQUENCE</scope>
</reference>
<feature type="transmembrane region" description="Helical" evidence="1">
    <location>
        <begin position="127"/>
        <end position="147"/>
    </location>
</feature>
<dbReference type="Pfam" id="PF13631">
    <property type="entry name" value="Cytochrom_B_N_2"/>
    <property type="match status" value="1"/>
</dbReference>
<feature type="transmembrane region" description="Helical" evidence="1">
    <location>
        <begin position="159"/>
        <end position="179"/>
    </location>
</feature>
<dbReference type="GO" id="GO:0016020">
    <property type="term" value="C:membrane"/>
    <property type="evidence" value="ECO:0007669"/>
    <property type="project" value="InterPro"/>
</dbReference>
<keyword evidence="1" id="KW-1133">Transmembrane helix</keyword>
<dbReference type="PANTHER" id="PTHR19271">
    <property type="entry name" value="CYTOCHROME B"/>
    <property type="match status" value="1"/>
</dbReference>
<sequence>MNRSLDRIWDFVEDRAGVKTWALRPQPAFSFNASYWTGAFVATAFLVQVVTGLLLLLYYIPSAALTGPGGTPEAWASTNYIITSVPMGWLLLSSHLYGAYATIFLAFVHFFRGFYTGVYKPPRELSWMVGTLLLVTMLGMGFTGYLLPFTALSVGATDVGISLTLSVPTLGPLAARLLISDGTTQGLLSRMFALHVVVIPLALAGLLYAHLSLFESHGIAPRATSDPRAKNKFTEHDDRKLGRFFPRVFFYMTKW</sequence>
<protein>
    <submittedName>
        <fullName evidence="3">Cytochrome b/b6 domain protein</fullName>
    </submittedName>
</protein>
<dbReference type="InterPro" id="IPR005797">
    <property type="entry name" value="Cyt_b/b6_N"/>
</dbReference>
<feature type="domain" description="Cytochrome b/b6 N-terminal region profile" evidence="2">
    <location>
        <begin position="8"/>
        <end position="223"/>
    </location>
</feature>
<keyword evidence="1" id="KW-0812">Transmembrane</keyword>
<dbReference type="GO" id="GO:0016491">
    <property type="term" value="F:oxidoreductase activity"/>
    <property type="evidence" value="ECO:0007669"/>
    <property type="project" value="InterPro"/>
</dbReference>
<evidence type="ECO:0000256" key="1">
    <source>
        <dbReference type="SAM" id="Phobius"/>
    </source>
</evidence>
<dbReference type="Gene3D" id="1.20.810.10">
    <property type="entry name" value="Cytochrome Bc1 Complex, Chain C"/>
    <property type="match status" value="1"/>
</dbReference>
<organism evidence="3">
    <name type="scientific">mine drainage metagenome</name>
    <dbReference type="NCBI Taxonomy" id="410659"/>
    <lineage>
        <taxon>unclassified sequences</taxon>
        <taxon>metagenomes</taxon>
        <taxon>ecological metagenomes</taxon>
    </lineage>
</organism>
<evidence type="ECO:0000313" key="3">
    <source>
        <dbReference type="EMBL" id="EQD28842.1"/>
    </source>
</evidence>
<accession>T0YAJ9</accession>
<dbReference type="InterPro" id="IPR027387">
    <property type="entry name" value="Cytb/b6-like_sf"/>
</dbReference>
<name>T0YAJ9_9ZZZZ</name>
<dbReference type="PROSITE" id="PS51002">
    <property type="entry name" value="CYTB_NTER"/>
    <property type="match status" value="1"/>
</dbReference>
<reference evidence="3" key="1">
    <citation type="submission" date="2013-08" db="EMBL/GenBank/DDBJ databases">
        <authorList>
            <person name="Mendez C."/>
            <person name="Richter M."/>
            <person name="Ferrer M."/>
            <person name="Sanchez J."/>
        </authorList>
    </citation>
    <scope>NUCLEOTIDE SEQUENCE</scope>
</reference>
<proteinExistence type="predicted"/>
<dbReference type="GO" id="GO:0009055">
    <property type="term" value="F:electron transfer activity"/>
    <property type="evidence" value="ECO:0007669"/>
    <property type="project" value="InterPro"/>
</dbReference>
<feature type="transmembrane region" description="Helical" evidence="1">
    <location>
        <begin position="97"/>
        <end position="115"/>
    </location>
</feature>
<feature type="transmembrane region" description="Helical" evidence="1">
    <location>
        <begin position="33"/>
        <end position="60"/>
    </location>
</feature>
<comment type="caution">
    <text evidence="3">The sequence shown here is derived from an EMBL/GenBank/DDBJ whole genome shotgun (WGS) entry which is preliminary data.</text>
</comment>
<dbReference type="EMBL" id="AUZY01012650">
    <property type="protein sequence ID" value="EQD28842.1"/>
    <property type="molecule type" value="Genomic_DNA"/>
</dbReference>
<dbReference type="InterPro" id="IPR016174">
    <property type="entry name" value="Di-haem_cyt_TM"/>
</dbReference>
<gene>
    <name evidence="3" type="ORF">B1B_18854</name>
</gene>
<dbReference type="PANTHER" id="PTHR19271:SF16">
    <property type="entry name" value="CYTOCHROME B"/>
    <property type="match status" value="1"/>
</dbReference>